<sequence>MLTRYRATALEWRADILDYVNMVAKMFPLERAPRSATRQRIRLAGLDEKEKPR</sequence>
<protein>
    <submittedName>
        <fullName evidence="1">Uncharacterized protein</fullName>
    </submittedName>
</protein>
<name>A0A7W5B8X4_9BURK</name>
<gene>
    <name evidence="1" type="ORF">FHS03_001406</name>
</gene>
<evidence type="ECO:0000313" key="2">
    <source>
        <dbReference type="Proteomes" id="UP000541535"/>
    </source>
</evidence>
<dbReference type="Proteomes" id="UP000541535">
    <property type="component" value="Unassembled WGS sequence"/>
</dbReference>
<reference evidence="1 2" key="1">
    <citation type="submission" date="2020-08" db="EMBL/GenBank/DDBJ databases">
        <title>Genomic Encyclopedia of Type Strains, Phase III (KMG-III): the genomes of soil and plant-associated and newly described type strains.</title>
        <authorList>
            <person name="Whitman W."/>
        </authorList>
    </citation>
    <scope>NUCLEOTIDE SEQUENCE [LARGE SCALE GENOMIC DNA]</scope>
    <source>
        <strain evidence="1 2">CECT 8897</strain>
    </source>
</reference>
<dbReference type="RefSeq" id="WP_183440303.1">
    <property type="nucleotide sequence ID" value="NZ_JACHXD010000003.1"/>
</dbReference>
<dbReference type="EMBL" id="JACHXD010000003">
    <property type="protein sequence ID" value="MBB3118375.1"/>
    <property type="molecule type" value="Genomic_DNA"/>
</dbReference>
<dbReference type="AlphaFoldDB" id="A0A7W5B8X4"/>
<proteinExistence type="predicted"/>
<organism evidence="1 2">
    <name type="scientific">Pseudoduganella violacea</name>
    <dbReference type="NCBI Taxonomy" id="1715466"/>
    <lineage>
        <taxon>Bacteria</taxon>
        <taxon>Pseudomonadati</taxon>
        <taxon>Pseudomonadota</taxon>
        <taxon>Betaproteobacteria</taxon>
        <taxon>Burkholderiales</taxon>
        <taxon>Oxalobacteraceae</taxon>
        <taxon>Telluria group</taxon>
        <taxon>Pseudoduganella</taxon>
    </lineage>
</organism>
<accession>A0A7W5B8X4</accession>
<comment type="caution">
    <text evidence="1">The sequence shown here is derived from an EMBL/GenBank/DDBJ whole genome shotgun (WGS) entry which is preliminary data.</text>
</comment>
<evidence type="ECO:0000313" key="1">
    <source>
        <dbReference type="EMBL" id="MBB3118375.1"/>
    </source>
</evidence>
<keyword evidence="2" id="KW-1185">Reference proteome</keyword>